<reference evidence="1" key="1">
    <citation type="submission" date="2019-04" db="EMBL/GenBank/DDBJ databases">
        <title>Microbes associate with the intestines of laboratory mice.</title>
        <authorList>
            <person name="Navarre W."/>
            <person name="Wong E."/>
            <person name="Huang K.C."/>
            <person name="Tropini C."/>
            <person name="Ng K."/>
            <person name="Yu B."/>
        </authorList>
    </citation>
    <scope>NUCLEOTIDE SEQUENCE</scope>
    <source>
        <strain evidence="1">NM86_A22</strain>
    </source>
</reference>
<comment type="caution">
    <text evidence="1">The sequence shown here is derived from an EMBL/GenBank/DDBJ whole genome shotgun (WGS) entry which is preliminary data.</text>
</comment>
<keyword evidence="2" id="KW-1185">Reference proteome</keyword>
<sequence length="147" mass="16190">MKKIFISILIMLSAVAAISAQEVPSPYVSGEVAPVTDKQVTEYIIDYMKTPAEVKTDLPAVLDLWAPWCGPCRRLSPIIDELAKEYAGRVAFYKVNVDDNQMTAMAFHAQSIPMLVFIPADGKLGAIQGLQSKETLTKIIDEYLLGK</sequence>
<gene>
    <name evidence="1" type="ORF">E5990_06875</name>
</gene>
<evidence type="ECO:0000313" key="2">
    <source>
        <dbReference type="Proteomes" id="UP000305401"/>
    </source>
</evidence>
<evidence type="ECO:0000313" key="1">
    <source>
        <dbReference type="EMBL" id="THG49601.1"/>
    </source>
</evidence>
<dbReference type="Proteomes" id="UP000305401">
    <property type="component" value="Unassembled WGS sequence"/>
</dbReference>
<name>A0AC61S4S8_9BACT</name>
<accession>A0AC61S4S8</accession>
<dbReference type="EMBL" id="SSTG01000077">
    <property type="protein sequence ID" value="THG49601.1"/>
    <property type="molecule type" value="Genomic_DNA"/>
</dbReference>
<organism evidence="1 2">
    <name type="scientific">Muribaculum caecicola</name>
    <dbReference type="NCBI Taxonomy" id="3038144"/>
    <lineage>
        <taxon>Bacteria</taxon>
        <taxon>Pseudomonadati</taxon>
        <taxon>Bacteroidota</taxon>
        <taxon>Bacteroidia</taxon>
        <taxon>Bacteroidales</taxon>
        <taxon>Muribaculaceae</taxon>
        <taxon>Muribaculum</taxon>
    </lineage>
</organism>
<protein>
    <submittedName>
        <fullName evidence="1">Thiol reductase thioredoxin</fullName>
    </submittedName>
</protein>
<proteinExistence type="predicted"/>